<dbReference type="SUPFAM" id="SSF53474">
    <property type="entry name" value="alpha/beta-Hydrolases"/>
    <property type="match status" value="1"/>
</dbReference>
<proteinExistence type="predicted"/>
<name>A0ABW6VKX8_MICFU</name>
<feature type="signal peptide" evidence="1">
    <location>
        <begin position="1"/>
        <end position="30"/>
    </location>
</feature>
<keyword evidence="4" id="KW-1185">Reference proteome</keyword>
<comment type="caution">
    <text evidence="3">The sequence shown here is derived from an EMBL/GenBank/DDBJ whole genome shotgun (WGS) entry which is preliminary data.</text>
</comment>
<dbReference type="Pfam" id="PF00561">
    <property type="entry name" value="Abhydrolase_1"/>
    <property type="match status" value="1"/>
</dbReference>
<dbReference type="GO" id="GO:0016787">
    <property type="term" value="F:hydrolase activity"/>
    <property type="evidence" value="ECO:0007669"/>
    <property type="project" value="UniProtKB-KW"/>
</dbReference>
<dbReference type="PANTHER" id="PTHR43798:SF27">
    <property type="entry name" value="HYDROLASE ALPHA_BETA HYDROLASE FOLD FAMILY"/>
    <property type="match status" value="1"/>
</dbReference>
<keyword evidence="3" id="KW-0378">Hydrolase</keyword>
<evidence type="ECO:0000259" key="2">
    <source>
        <dbReference type="Pfam" id="PF00561"/>
    </source>
</evidence>
<accession>A0ABW6VKX8</accession>
<dbReference type="Proteomes" id="UP001602119">
    <property type="component" value="Unassembled WGS sequence"/>
</dbReference>
<dbReference type="EMBL" id="JBIAXI010000032">
    <property type="protein sequence ID" value="MFF4778434.1"/>
    <property type="molecule type" value="Genomic_DNA"/>
</dbReference>
<dbReference type="InterPro" id="IPR050266">
    <property type="entry name" value="AB_hydrolase_sf"/>
</dbReference>
<keyword evidence="1" id="KW-0732">Signal</keyword>
<protein>
    <submittedName>
        <fullName evidence="3">Alpha/beta fold hydrolase</fullName>
    </submittedName>
</protein>
<reference evidence="3 4" key="1">
    <citation type="submission" date="2024-10" db="EMBL/GenBank/DDBJ databases">
        <title>The Natural Products Discovery Center: Release of the First 8490 Sequenced Strains for Exploring Actinobacteria Biosynthetic Diversity.</title>
        <authorList>
            <person name="Kalkreuter E."/>
            <person name="Kautsar S.A."/>
            <person name="Yang D."/>
            <person name="Bader C.D."/>
            <person name="Teijaro C.N."/>
            <person name="Fluegel L."/>
            <person name="Davis C.M."/>
            <person name="Simpson J.R."/>
            <person name="Lauterbach L."/>
            <person name="Steele A.D."/>
            <person name="Gui C."/>
            <person name="Meng S."/>
            <person name="Li G."/>
            <person name="Viehrig K."/>
            <person name="Ye F."/>
            <person name="Su P."/>
            <person name="Kiefer A.F."/>
            <person name="Nichols A."/>
            <person name="Cepeda A.J."/>
            <person name="Yan W."/>
            <person name="Fan B."/>
            <person name="Jiang Y."/>
            <person name="Adhikari A."/>
            <person name="Zheng C.-J."/>
            <person name="Schuster L."/>
            <person name="Cowan T.M."/>
            <person name="Smanski M.J."/>
            <person name="Chevrette M.G."/>
            <person name="De Carvalho L.P.S."/>
            <person name="Shen B."/>
        </authorList>
    </citation>
    <scope>NUCLEOTIDE SEQUENCE [LARGE SCALE GENOMIC DNA]</scope>
    <source>
        <strain evidence="3 4">NPDC001281</strain>
    </source>
</reference>
<dbReference type="Gene3D" id="3.40.50.1820">
    <property type="entry name" value="alpha/beta hydrolase"/>
    <property type="match status" value="2"/>
</dbReference>
<sequence>MSFATNMRRCVVAVLAAGAVLAASVPSASADVSQPDWCPVVEGRRVECGTLTVPLVRADPSQGSTRIAYALVRRTGTGRPAAGTVVPVPGGPGEPAIGQVDLFAQQTAALRADHDLLLIDPRGVGRSETIECGLPDDLYLLSRERYVAEIGKCGRALGARARGYTSAESADDIDAVRARLGVDRVDLYGVSYGTYLSTVYAHRHPDRVRRIVLSGAYPLASDPLGRSSARAVPDILGRLCARSGTCRGGEAVADLRTLAARLRKDPIRFTARFAGRSRTVAMDERMLALLHYYVAGSGGTPAAWSELPAAVGEAARGKPAALVAMTRQTVEMTGTLPPEARSSRAQSVAVLCNDYPVVWDRRSAVPARRASFQRALRRADGTFGPFSTRGWTAAVADSADACLRWPRETPRAPRYGAAPDLPVLVLSGDLDTNTTLDQGRRAAAQFPDATFVKVPNAGHVPTGEKSGCAARLAADFIRTGELRGTACLSRIPALPVRPVR</sequence>
<dbReference type="InterPro" id="IPR029058">
    <property type="entry name" value="AB_hydrolase_fold"/>
</dbReference>
<evidence type="ECO:0000313" key="3">
    <source>
        <dbReference type="EMBL" id="MFF4778434.1"/>
    </source>
</evidence>
<gene>
    <name evidence="3" type="ORF">ACFY05_36985</name>
</gene>
<organism evidence="3 4">
    <name type="scientific">Microtetraspora fusca</name>
    <dbReference type="NCBI Taxonomy" id="1997"/>
    <lineage>
        <taxon>Bacteria</taxon>
        <taxon>Bacillati</taxon>
        <taxon>Actinomycetota</taxon>
        <taxon>Actinomycetes</taxon>
        <taxon>Streptosporangiales</taxon>
        <taxon>Streptosporangiaceae</taxon>
        <taxon>Microtetraspora</taxon>
    </lineage>
</organism>
<dbReference type="RefSeq" id="WP_387346974.1">
    <property type="nucleotide sequence ID" value="NZ_JBIAXI010000032.1"/>
</dbReference>
<evidence type="ECO:0000256" key="1">
    <source>
        <dbReference type="SAM" id="SignalP"/>
    </source>
</evidence>
<feature type="chain" id="PRO_5045459232" evidence="1">
    <location>
        <begin position="31"/>
        <end position="500"/>
    </location>
</feature>
<dbReference type="InterPro" id="IPR000073">
    <property type="entry name" value="AB_hydrolase_1"/>
</dbReference>
<dbReference type="PANTHER" id="PTHR43798">
    <property type="entry name" value="MONOACYLGLYCEROL LIPASE"/>
    <property type="match status" value="1"/>
</dbReference>
<feature type="domain" description="AB hydrolase-1" evidence="2">
    <location>
        <begin position="84"/>
        <end position="461"/>
    </location>
</feature>
<evidence type="ECO:0000313" key="4">
    <source>
        <dbReference type="Proteomes" id="UP001602119"/>
    </source>
</evidence>